<dbReference type="InterPro" id="IPR058792">
    <property type="entry name" value="Beta-barrel_RND_2"/>
</dbReference>
<dbReference type="Gene3D" id="2.40.50.100">
    <property type="match status" value="1"/>
</dbReference>
<dbReference type="Gene3D" id="2.40.50.320">
    <property type="entry name" value="Copper binding periplasmic protein CusF"/>
    <property type="match status" value="1"/>
</dbReference>
<dbReference type="NCBIfam" id="TIGR01730">
    <property type="entry name" value="RND_mfp"/>
    <property type="match status" value="1"/>
</dbReference>
<evidence type="ECO:0000313" key="8">
    <source>
        <dbReference type="EMBL" id="MBW8190936.1"/>
    </source>
</evidence>
<evidence type="ECO:0000256" key="3">
    <source>
        <dbReference type="SAM" id="MobiDB-lite"/>
    </source>
</evidence>
<sequence>MNTFVKTSLTITVGVVLGAAGYHVLNPTPTLQHQSAADEPLYWVAPMDPNYRRDQPGKSPMGMDLIPVYADSEGANSPGTVTISPEVENNLGVRVINVSHQPFHSEINTVGYVGFNEDALIHVHPRVEGWLETLFVKVEGERVTQGDPLFSIYSPELVNAQEELLLALDRKSTKLIKSAKERLRALQVPESQIQAVVENRAVSRTITIVAPQSGVVANLDVYEGFFVKPGKTILSVGPLDEVWVTAELFERQANLVNVGDKVSMTLDYAPESEWQGRVDYIYPMLDQDNRTARVRLRFANKNETLKPNMFAQVAIHADSDKDTLIVPREALIRTGSQDRVVLAMGEGKYKSVAVQVGRIDSEQAELIAGVQQGDSIVSSAQFLLDSESSISSDFLRMSSADTALAKTVWAEGVVKSVNPIDREVTVEHEPVDAWQWPAMTMKFGVAEVVDIELLTPDTHLHFEIAEANNAYSIQGIHIISSGSDRSSTPGGEHSGHQGMDHSQHQTMEHSGHEGMDHSQHQTMEHSGHEGMDHSQHQTMEHSGHEGMEHSQHQTKEHNGHKDMDHSQHQTMEHSGHEAMDHSQHQTKEHNGHEGMDHSQHQTMEHSGHEGMDHSQHSGSASNSNKAKSGEQQ</sequence>
<dbReference type="EMBL" id="JAHZSS010000007">
    <property type="protein sequence ID" value="MBW8190936.1"/>
    <property type="molecule type" value="Genomic_DNA"/>
</dbReference>
<proteinExistence type="inferred from homology"/>
<evidence type="ECO:0000259" key="5">
    <source>
        <dbReference type="Pfam" id="PF25869"/>
    </source>
</evidence>
<dbReference type="InterPro" id="IPR045800">
    <property type="entry name" value="HMBD"/>
</dbReference>
<evidence type="ECO:0000256" key="1">
    <source>
        <dbReference type="ARBA" id="ARBA00009477"/>
    </source>
</evidence>
<feature type="region of interest" description="Disordered" evidence="3">
    <location>
        <begin position="480"/>
        <end position="632"/>
    </location>
</feature>
<evidence type="ECO:0000256" key="2">
    <source>
        <dbReference type="ARBA" id="ARBA00022448"/>
    </source>
</evidence>
<evidence type="ECO:0000259" key="7">
    <source>
        <dbReference type="Pfam" id="PF25954"/>
    </source>
</evidence>
<feature type="compositionally biased region" description="Basic and acidic residues" evidence="3">
    <location>
        <begin position="493"/>
        <end position="615"/>
    </location>
</feature>
<dbReference type="InterPro" id="IPR058791">
    <property type="entry name" value="3HB_CusB"/>
</dbReference>
<evidence type="ECO:0000259" key="4">
    <source>
        <dbReference type="Pfam" id="PF19335"/>
    </source>
</evidence>
<gene>
    <name evidence="8" type="ORF">K0504_07795</name>
</gene>
<evidence type="ECO:0000259" key="6">
    <source>
        <dbReference type="Pfam" id="PF25919"/>
    </source>
</evidence>
<dbReference type="Gene3D" id="6.10.140.730">
    <property type="match status" value="1"/>
</dbReference>
<dbReference type="Gene3D" id="2.40.30.170">
    <property type="match status" value="1"/>
</dbReference>
<dbReference type="Pfam" id="PF25919">
    <property type="entry name" value="BSH_CusB"/>
    <property type="match status" value="1"/>
</dbReference>
<dbReference type="RefSeq" id="WP_220103619.1">
    <property type="nucleotide sequence ID" value="NZ_JAHZSS010000007.1"/>
</dbReference>
<feature type="domain" description="Heavy metal binding" evidence="4">
    <location>
        <begin position="42"/>
        <end position="68"/>
    </location>
</feature>
<feature type="domain" description="CusB-like barrel-sandwich hybrid" evidence="6">
    <location>
        <begin position="122"/>
        <end position="236"/>
    </location>
</feature>
<keyword evidence="9" id="KW-1185">Reference proteome</keyword>
<dbReference type="PANTHER" id="PTHR30097:SF15">
    <property type="entry name" value="CATION EFFLUX SYSTEM PROTEIN CUSB"/>
    <property type="match status" value="1"/>
</dbReference>
<name>A0ABS7EF29_9GAMM</name>
<dbReference type="Pfam" id="PF25954">
    <property type="entry name" value="Beta-barrel_RND_2"/>
    <property type="match status" value="1"/>
</dbReference>
<reference evidence="8" key="1">
    <citation type="submission" date="2021-07" db="EMBL/GenBank/DDBJ databases">
        <title>Neiella marina sp. nov., isolated from the intestinal content of sea cucumber Apostichopus japonicus.</title>
        <authorList>
            <person name="Bai X."/>
        </authorList>
    </citation>
    <scope>NUCLEOTIDE SEQUENCE</scope>
    <source>
        <strain evidence="8">126</strain>
    </source>
</reference>
<protein>
    <submittedName>
        <fullName evidence="8">Efflux RND transporter periplasmic adaptor subunit</fullName>
    </submittedName>
</protein>
<dbReference type="Gene3D" id="2.40.420.20">
    <property type="match status" value="1"/>
</dbReference>
<dbReference type="InterPro" id="IPR006143">
    <property type="entry name" value="RND_pump_MFP"/>
</dbReference>
<dbReference type="InterPro" id="IPR042230">
    <property type="entry name" value="CusF_sf"/>
</dbReference>
<comment type="caution">
    <text evidence="8">The sequence shown here is derived from an EMBL/GenBank/DDBJ whole genome shotgun (WGS) entry which is preliminary data.</text>
</comment>
<dbReference type="InterPro" id="IPR021647">
    <property type="entry name" value="CusF_Ec"/>
</dbReference>
<dbReference type="InterPro" id="IPR058790">
    <property type="entry name" value="BSH_CusB"/>
</dbReference>
<evidence type="ECO:0000313" key="9">
    <source>
        <dbReference type="Proteomes" id="UP001166251"/>
    </source>
</evidence>
<dbReference type="SUPFAM" id="SSF111369">
    <property type="entry name" value="HlyD-like secretion proteins"/>
    <property type="match status" value="1"/>
</dbReference>
<dbReference type="InterPro" id="IPR051909">
    <property type="entry name" value="MFP_Cation_Efflux"/>
</dbReference>
<feature type="compositionally biased region" description="Low complexity" evidence="3">
    <location>
        <begin position="617"/>
        <end position="626"/>
    </location>
</feature>
<dbReference type="Pfam" id="PF25869">
    <property type="entry name" value="3HB_CusB"/>
    <property type="match status" value="1"/>
</dbReference>
<dbReference type="Pfam" id="PF19335">
    <property type="entry name" value="HMBD"/>
    <property type="match status" value="1"/>
</dbReference>
<comment type="similarity">
    <text evidence="1">Belongs to the membrane fusion protein (MFP) (TC 8.A.1) family.</text>
</comment>
<organism evidence="8 9">
    <name type="scientific">Neiella holothuriorum</name>
    <dbReference type="NCBI Taxonomy" id="2870530"/>
    <lineage>
        <taxon>Bacteria</taxon>
        <taxon>Pseudomonadati</taxon>
        <taxon>Pseudomonadota</taxon>
        <taxon>Gammaproteobacteria</taxon>
        <taxon>Alteromonadales</taxon>
        <taxon>Echinimonadaceae</taxon>
        <taxon>Neiella</taxon>
    </lineage>
</organism>
<feature type="domain" description="CusB-like beta-barrel" evidence="7">
    <location>
        <begin position="241"/>
        <end position="317"/>
    </location>
</feature>
<keyword evidence="2" id="KW-0813">Transport</keyword>
<accession>A0ABS7EF29</accession>
<dbReference type="Proteomes" id="UP001166251">
    <property type="component" value="Unassembled WGS sequence"/>
</dbReference>
<dbReference type="Pfam" id="PF11604">
    <property type="entry name" value="CusF_Ec"/>
    <property type="match status" value="1"/>
</dbReference>
<dbReference type="PANTHER" id="PTHR30097">
    <property type="entry name" value="CATION EFFLUX SYSTEM PROTEIN CUSB"/>
    <property type="match status" value="1"/>
</dbReference>
<feature type="domain" description="CusB-like three alpha-helical bundle" evidence="5">
    <location>
        <begin position="156"/>
        <end position="203"/>
    </location>
</feature>